<proteinExistence type="predicted"/>
<sequence length="293" mass="32050">MDRPEGSAARCNFCFEMMHRPTTYLLTGGVAVVAERRNGTAQPGLALASTRSRHTRGEHRRDTHTHTPHGPHGLLLLLACDAMHAPAGPRAASGACKEGEGHRIAQTLTLTRTHNKERERPTERAANEDKPSSPPAPRSPKYFIPYPSSLGPSANPGRASTRQHRQPMSRTAGQGERRALSEHDAETAGSRHVLVEKSTKYGAMAAAFVSPRLVPTSRYEASHDTIIRPEKCHVFASKFPSPSYYTRSSLPAKRERETDQLSGLPLTSRGRRVPIDVASLGSRCACWSPRRGS</sequence>
<protein>
    <submittedName>
        <fullName evidence="2">Uncharacterized protein</fullName>
    </submittedName>
</protein>
<feature type="region of interest" description="Disordered" evidence="1">
    <location>
        <begin position="87"/>
        <end position="189"/>
    </location>
</feature>
<feature type="compositionally biased region" description="Basic and acidic residues" evidence="1">
    <location>
        <begin position="175"/>
        <end position="186"/>
    </location>
</feature>
<reference evidence="2 3" key="1">
    <citation type="journal article" date="2024" name="Microbiol. Resour. Announc.">
        <title>Genome annotations for the ascomycete fungi Trichoderma harzianum, Trichoderma aggressivum, and Purpureocillium lilacinum.</title>
        <authorList>
            <person name="Beijen E.P.W."/>
            <person name="Ohm R.A."/>
        </authorList>
    </citation>
    <scope>NUCLEOTIDE SEQUENCE [LARGE SCALE GENOMIC DNA]</scope>
    <source>
        <strain evidence="2 3">CBS 150709</strain>
    </source>
</reference>
<feature type="compositionally biased region" description="Basic and acidic residues" evidence="1">
    <location>
        <begin position="114"/>
        <end position="131"/>
    </location>
</feature>
<dbReference type="Proteomes" id="UP001287286">
    <property type="component" value="Unassembled WGS sequence"/>
</dbReference>
<organism evidence="2 3">
    <name type="scientific">Purpureocillium lilacinum</name>
    <name type="common">Paecilomyces lilacinus</name>
    <dbReference type="NCBI Taxonomy" id="33203"/>
    <lineage>
        <taxon>Eukaryota</taxon>
        <taxon>Fungi</taxon>
        <taxon>Dikarya</taxon>
        <taxon>Ascomycota</taxon>
        <taxon>Pezizomycotina</taxon>
        <taxon>Sordariomycetes</taxon>
        <taxon>Hypocreomycetidae</taxon>
        <taxon>Hypocreales</taxon>
        <taxon>Ophiocordycipitaceae</taxon>
        <taxon>Purpureocillium</taxon>
    </lineage>
</organism>
<evidence type="ECO:0000256" key="1">
    <source>
        <dbReference type="SAM" id="MobiDB-lite"/>
    </source>
</evidence>
<name>A0ABR0C3C0_PURLI</name>
<evidence type="ECO:0000313" key="3">
    <source>
        <dbReference type="Proteomes" id="UP001287286"/>
    </source>
</evidence>
<evidence type="ECO:0000313" key="2">
    <source>
        <dbReference type="EMBL" id="KAK4090640.1"/>
    </source>
</evidence>
<accession>A0ABR0C3C0</accession>
<comment type="caution">
    <text evidence="2">The sequence shown here is derived from an EMBL/GenBank/DDBJ whole genome shotgun (WGS) entry which is preliminary data.</text>
</comment>
<gene>
    <name evidence="2" type="ORF">Purlil1_4776</name>
</gene>
<keyword evidence="3" id="KW-1185">Reference proteome</keyword>
<feature type="region of interest" description="Disordered" evidence="1">
    <location>
        <begin position="246"/>
        <end position="267"/>
    </location>
</feature>
<dbReference type="EMBL" id="JAWRVI010000014">
    <property type="protein sequence ID" value="KAK4090640.1"/>
    <property type="molecule type" value="Genomic_DNA"/>
</dbReference>
<feature type="region of interest" description="Disordered" evidence="1">
    <location>
        <begin position="47"/>
        <end position="71"/>
    </location>
</feature>